<evidence type="ECO:0000313" key="3">
    <source>
        <dbReference type="Proteomes" id="UP000070700"/>
    </source>
</evidence>
<dbReference type="RefSeq" id="XP_018063693.1">
    <property type="nucleotide sequence ID" value="XM_018216088.1"/>
</dbReference>
<sequence>MFFSKSIVVVLASLFAVSTAVPLTIRAEAETSADLQTTDTASTETLEDVAFFA</sequence>
<dbReference type="EMBL" id="KQ947432">
    <property type="protein sequence ID" value="KUJ09338.1"/>
    <property type="molecule type" value="Genomic_DNA"/>
</dbReference>
<dbReference type="InParanoid" id="A0A132BAB0"/>
<keyword evidence="3" id="KW-1185">Reference proteome</keyword>
<dbReference type="AlphaFoldDB" id="A0A132BAB0"/>
<evidence type="ECO:0000256" key="1">
    <source>
        <dbReference type="SAM" id="SignalP"/>
    </source>
</evidence>
<dbReference type="GeneID" id="28825814"/>
<gene>
    <name evidence="2" type="ORF">LY89DRAFT_690383</name>
</gene>
<reference evidence="2 3" key="1">
    <citation type="submission" date="2015-10" db="EMBL/GenBank/DDBJ databases">
        <title>Full genome of DAOMC 229536 Phialocephala scopiformis, a fungal endophyte of spruce producing the potent anti-insectan compound rugulosin.</title>
        <authorList>
            <consortium name="DOE Joint Genome Institute"/>
            <person name="Walker A.K."/>
            <person name="Frasz S.L."/>
            <person name="Seifert K.A."/>
            <person name="Miller J.D."/>
            <person name="Mondo S.J."/>
            <person name="Labutti K."/>
            <person name="Lipzen A."/>
            <person name="Dockter R."/>
            <person name="Kennedy M."/>
            <person name="Grigoriev I.V."/>
            <person name="Spatafora J.W."/>
        </authorList>
    </citation>
    <scope>NUCLEOTIDE SEQUENCE [LARGE SCALE GENOMIC DNA]</scope>
    <source>
        <strain evidence="2 3">CBS 120377</strain>
    </source>
</reference>
<feature type="chain" id="PRO_5007288064" evidence="1">
    <location>
        <begin position="21"/>
        <end position="53"/>
    </location>
</feature>
<name>A0A132BAB0_MOLSC</name>
<dbReference type="Proteomes" id="UP000070700">
    <property type="component" value="Unassembled WGS sequence"/>
</dbReference>
<protein>
    <submittedName>
        <fullName evidence="2">Uncharacterized protein</fullName>
    </submittedName>
</protein>
<proteinExistence type="predicted"/>
<accession>A0A132BAB0</accession>
<keyword evidence="1" id="KW-0732">Signal</keyword>
<organism evidence="2 3">
    <name type="scientific">Mollisia scopiformis</name>
    <name type="common">Conifer needle endophyte fungus</name>
    <name type="synonym">Phialocephala scopiformis</name>
    <dbReference type="NCBI Taxonomy" id="149040"/>
    <lineage>
        <taxon>Eukaryota</taxon>
        <taxon>Fungi</taxon>
        <taxon>Dikarya</taxon>
        <taxon>Ascomycota</taxon>
        <taxon>Pezizomycotina</taxon>
        <taxon>Leotiomycetes</taxon>
        <taxon>Helotiales</taxon>
        <taxon>Mollisiaceae</taxon>
        <taxon>Mollisia</taxon>
    </lineage>
</organism>
<evidence type="ECO:0000313" key="2">
    <source>
        <dbReference type="EMBL" id="KUJ09338.1"/>
    </source>
</evidence>
<feature type="signal peptide" evidence="1">
    <location>
        <begin position="1"/>
        <end position="20"/>
    </location>
</feature>
<dbReference type="KEGG" id="psco:LY89DRAFT_690383"/>